<feature type="non-terminal residue" evidence="1">
    <location>
        <position position="55"/>
    </location>
</feature>
<reference evidence="1 2" key="1">
    <citation type="submission" date="2014-04" db="EMBL/GenBank/DDBJ databases">
        <authorList>
            <consortium name="International Citrus Genome Consortium"/>
            <person name="Gmitter F."/>
            <person name="Chen C."/>
            <person name="Farmerie W."/>
            <person name="Harkins T."/>
            <person name="Desany B."/>
            <person name="Mohiuddin M."/>
            <person name="Kodira C."/>
            <person name="Borodovsky M."/>
            <person name="Lomsadze A."/>
            <person name="Burns P."/>
            <person name="Jenkins J."/>
            <person name="Prochnik S."/>
            <person name="Shu S."/>
            <person name="Chapman J."/>
            <person name="Pitluck S."/>
            <person name="Schmutz J."/>
            <person name="Rokhsar D."/>
        </authorList>
    </citation>
    <scope>NUCLEOTIDE SEQUENCE</scope>
</reference>
<accession>A0A067DWT5</accession>
<proteinExistence type="predicted"/>
<sequence length="55" mass="6358">MACVSLASSSSLILSSLDYHRHGFRVFTRNCVDAVATRIRISRRNHRFRVFCESK</sequence>
<dbReference type="Proteomes" id="UP000027120">
    <property type="component" value="Unassembled WGS sequence"/>
</dbReference>
<evidence type="ECO:0000313" key="2">
    <source>
        <dbReference type="Proteomes" id="UP000027120"/>
    </source>
</evidence>
<organism evidence="1 2">
    <name type="scientific">Citrus sinensis</name>
    <name type="common">Sweet orange</name>
    <name type="synonym">Citrus aurantium var. sinensis</name>
    <dbReference type="NCBI Taxonomy" id="2711"/>
    <lineage>
        <taxon>Eukaryota</taxon>
        <taxon>Viridiplantae</taxon>
        <taxon>Streptophyta</taxon>
        <taxon>Embryophyta</taxon>
        <taxon>Tracheophyta</taxon>
        <taxon>Spermatophyta</taxon>
        <taxon>Magnoliopsida</taxon>
        <taxon>eudicotyledons</taxon>
        <taxon>Gunneridae</taxon>
        <taxon>Pentapetalae</taxon>
        <taxon>rosids</taxon>
        <taxon>malvids</taxon>
        <taxon>Sapindales</taxon>
        <taxon>Rutaceae</taxon>
        <taxon>Aurantioideae</taxon>
        <taxon>Citrus</taxon>
    </lineage>
</organism>
<dbReference type="EMBL" id="KK785176">
    <property type="protein sequence ID" value="KDO47454.1"/>
    <property type="molecule type" value="Genomic_DNA"/>
</dbReference>
<dbReference type="STRING" id="2711.A0A067DWT5"/>
<dbReference type="AlphaFoldDB" id="A0A067DWT5"/>
<protein>
    <submittedName>
        <fullName evidence="1">Uncharacterized protein</fullName>
    </submittedName>
</protein>
<gene>
    <name evidence="1" type="ORF">CISIN_1g0065301mg</name>
</gene>
<evidence type="ECO:0000313" key="1">
    <source>
        <dbReference type="EMBL" id="KDO47454.1"/>
    </source>
</evidence>
<name>A0A067DWT5_CITSI</name>
<keyword evidence="2" id="KW-1185">Reference proteome</keyword>